<evidence type="ECO:0000256" key="6">
    <source>
        <dbReference type="ARBA" id="ARBA00023065"/>
    </source>
</evidence>
<dbReference type="PROSITE" id="PS52016">
    <property type="entry name" value="TONB_DEPENDENT_REC_3"/>
    <property type="match status" value="1"/>
</dbReference>
<dbReference type="EMBL" id="BNAO01000001">
    <property type="protein sequence ID" value="GHG60269.1"/>
    <property type="molecule type" value="Genomic_DNA"/>
</dbReference>
<dbReference type="Gene3D" id="2.170.130.10">
    <property type="entry name" value="TonB-dependent receptor, plug domain"/>
    <property type="match status" value="1"/>
</dbReference>
<accession>A0ABQ3KXZ5</accession>
<feature type="domain" description="TonB-dependent receptor-like beta-barrel" evidence="13">
    <location>
        <begin position="220"/>
        <end position="686"/>
    </location>
</feature>
<evidence type="ECO:0000256" key="2">
    <source>
        <dbReference type="ARBA" id="ARBA00022448"/>
    </source>
</evidence>
<keyword evidence="6" id="KW-0406">Ion transport</keyword>
<evidence type="ECO:0000256" key="7">
    <source>
        <dbReference type="ARBA" id="ARBA00023077"/>
    </source>
</evidence>
<evidence type="ECO:0000256" key="4">
    <source>
        <dbReference type="ARBA" id="ARBA00022692"/>
    </source>
</evidence>
<gene>
    <name evidence="15" type="ORF">GCM10010919_03610</name>
</gene>
<feature type="signal peptide" evidence="12">
    <location>
        <begin position="1"/>
        <end position="24"/>
    </location>
</feature>
<keyword evidence="16" id="KW-1185">Reference proteome</keyword>
<dbReference type="InterPro" id="IPR012910">
    <property type="entry name" value="Plug_dom"/>
</dbReference>
<dbReference type="SUPFAM" id="SSF56935">
    <property type="entry name" value="Porins"/>
    <property type="match status" value="1"/>
</dbReference>
<evidence type="ECO:0000256" key="12">
    <source>
        <dbReference type="SAM" id="SignalP"/>
    </source>
</evidence>
<comment type="subcellular location">
    <subcellularLocation>
        <location evidence="1 10">Cell outer membrane</location>
        <topology evidence="1 10">Multi-pass membrane protein</topology>
    </subcellularLocation>
</comment>
<keyword evidence="2 10" id="KW-0813">Transport</keyword>
<evidence type="ECO:0000313" key="15">
    <source>
        <dbReference type="EMBL" id="GHG60269.1"/>
    </source>
</evidence>
<comment type="similarity">
    <text evidence="10 11">Belongs to the TonB-dependent receptor family.</text>
</comment>
<dbReference type="PANTHER" id="PTHR30069:SF53">
    <property type="entry name" value="COLICIN I RECEPTOR-RELATED"/>
    <property type="match status" value="1"/>
</dbReference>
<keyword evidence="5 12" id="KW-0732">Signal</keyword>
<keyword evidence="7 11" id="KW-0798">TonB box</keyword>
<dbReference type="InterPro" id="IPR036942">
    <property type="entry name" value="Beta-barrel_TonB_sf"/>
</dbReference>
<evidence type="ECO:0000256" key="1">
    <source>
        <dbReference type="ARBA" id="ARBA00004571"/>
    </source>
</evidence>
<dbReference type="InterPro" id="IPR000531">
    <property type="entry name" value="Beta-barrel_TonB"/>
</dbReference>
<dbReference type="PANTHER" id="PTHR30069">
    <property type="entry name" value="TONB-DEPENDENT OUTER MEMBRANE RECEPTOR"/>
    <property type="match status" value="1"/>
</dbReference>
<feature type="domain" description="TonB-dependent receptor plug" evidence="14">
    <location>
        <begin position="49"/>
        <end position="161"/>
    </location>
</feature>
<evidence type="ECO:0000256" key="10">
    <source>
        <dbReference type="PROSITE-ProRule" id="PRU01360"/>
    </source>
</evidence>
<dbReference type="Pfam" id="PF00593">
    <property type="entry name" value="TonB_dep_Rec_b-barrel"/>
    <property type="match status" value="1"/>
</dbReference>
<dbReference type="CDD" id="cd01347">
    <property type="entry name" value="ligand_gated_channel"/>
    <property type="match status" value="1"/>
</dbReference>
<sequence length="734" mass="80124">MLFRRACLVSAVSAAIAVASPVWANEELADDSDIEVIVVSAAGFEQRLVDAPASISVVTAAELQQKSFTNIAEALSSIPGVDVRNGVGKTGGLNIQIRGLPSDYTLILIDGRRQNTSGNIGPNGFNEFSTSFLPPLSAIERIEVIRGPMSTLYGSDAMGGVVNIITKAVATEWGGNVSADHLLQEDRDAADATTINLGVSGPLAEGLGLQLRGRFFDRASSERMNPNGTGRDPRPAEGNNYAVGGKLTYQLNEQHRIWLDVDSARQKYSNADGRLGTLDTYRPDGSPLRIAGYEDELRFYREQQVIGHRAYLAAGTWDSSLSKVVSEQEGRTLPAGNAPDFGYIAIGGEARTLENTDIVFDTRFVMPLANHLLSVGFEYKDAEVIDGAAGQGNAFKQDSRSVYAEDEWSLRDDLRLTLGGRYEDHSAFGGHFTPRAYLVWNTTEQWTLKTGVSTGYKVPSPNALHDGVTGFTAQGASVTLGSPNLKPEETTNYEVSVNYNNHDNLTVTATAFFNEFKNKFATGPSVPNCLYSDANTPLNRPGCMTVGNFSAQSDFSQQINLDKAESRGIELTTNYKFTDTLSAKATYTWMDTEVKSGADAGTYLVNNPKNQLTASATWQLTDKFSSWLEAEYKSDSKRFATYPTSGQNLAIANATDNLLKGYSVFNLGASYRLQDNLRLNAVIYNLQDKDFAESRPYEWNGNTEYAYLYSHTTSAIGGTYIDGRRLWVSVSYDF</sequence>
<proteinExistence type="inferred from homology"/>
<evidence type="ECO:0000259" key="14">
    <source>
        <dbReference type="Pfam" id="PF07715"/>
    </source>
</evidence>
<keyword evidence="3 10" id="KW-1134">Transmembrane beta strand</keyword>
<dbReference type="Proteomes" id="UP000659697">
    <property type="component" value="Unassembled WGS sequence"/>
</dbReference>
<name>A0ABQ3KXZ5_9ALTE</name>
<evidence type="ECO:0000313" key="16">
    <source>
        <dbReference type="Proteomes" id="UP000659697"/>
    </source>
</evidence>
<evidence type="ECO:0000256" key="11">
    <source>
        <dbReference type="RuleBase" id="RU003357"/>
    </source>
</evidence>
<dbReference type="InterPro" id="IPR039426">
    <property type="entry name" value="TonB-dep_rcpt-like"/>
</dbReference>
<comment type="caution">
    <text evidence="15">The sequence shown here is derived from an EMBL/GenBank/DDBJ whole genome shotgun (WGS) entry which is preliminary data.</text>
</comment>
<dbReference type="Gene3D" id="2.40.170.20">
    <property type="entry name" value="TonB-dependent receptor, beta-barrel domain"/>
    <property type="match status" value="1"/>
</dbReference>
<keyword evidence="8 10" id="KW-0472">Membrane</keyword>
<protein>
    <submittedName>
        <fullName evidence="15">Ligand-gated channel</fullName>
    </submittedName>
</protein>
<evidence type="ECO:0000259" key="13">
    <source>
        <dbReference type="Pfam" id="PF00593"/>
    </source>
</evidence>
<evidence type="ECO:0000256" key="5">
    <source>
        <dbReference type="ARBA" id="ARBA00022729"/>
    </source>
</evidence>
<evidence type="ECO:0000256" key="3">
    <source>
        <dbReference type="ARBA" id="ARBA00022452"/>
    </source>
</evidence>
<reference evidence="16" key="1">
    <citation type="journal article" date="2019" name="Int. J. Syst. Evol. Microbiol.">
        <title>The Global Catalogue of Microorganisms (GCM) 10K type strain sequencing project: providing services to taxonomists for standard genome sequencing and annotation.</title>
        <authorList>
            <consortium name="The Broad Institute Genomics Platform"/>
            <consortium name="The Broad Institute Genome Sequencing Center for Infectious Disease"/>
            <person name="Wu L."/>
            <person name="Ma J."/>
        </authorList>
    </citation>
    <scope>NUCLEOTIDE SEQUENCE [LARGE SCALE GENOMIC DNA]</scope>
    <source>
        <strain evidence="16">CGMCC 1.7003</strain>
    </source>
</reference>
<dbReference type="InterPro" id="IPR037066">
    <property type="entry name" value="Plug_dom_sf"/>
</dbReference>
<organism evidence="15 16">
    <name type="scientific">Alishewanella longhuensis</name>
    <dbReference type="NCBI Taxonomy" id="1091037"/>
    <lineage>
        <taxon>Bacteria</taxon>
        <taxon>Pseudomonadati</taxon>
        <taxon>Pseudomonadota</taxon>
        <taxon>Gammaproteobacteria</taxon>
        <taxon>Alteromonadales</taxon>
        <taxon>Alteromonadaceae</taxon>
        <taxon>Alishewanella</taxon>
    </lineage>
</organism>
<feature type="chain" id="PRO_5045906441" evidence="12">
    <location>
        <begin position="25"/>
        <end position="734"/>
    </location>
</feature>
<evidence type="ECO:0000256" key="8">
    <source>
        <dbReference type="ARBA" id="ARBA00023136"/>
    </source>
</evidence>
<evidence type="ECO:0000256" key="9">
    <source>
        <dbReference type="ARBA" id="ARBA00023237"/>
    </source>
</evidence>
<keyword evidence="9 10" id="KW-0998">Cell outer membrane</keyword>
<dbReference type="Pfam" id="PF07715">
    <property type="entry name" value="Plug"/>
    <property type="match status" value="1"/>
</dbReference>
<keyword evidence="4 10" id="KW-0812">Transmembrane</keyword>
<dbReference type="RefSeq" id="WP_189429525.1">
    <property type="nucleotide sequence ID" value="NZ_BNAO01000001.1"/>
</dbReference>